<reference evidence="2 3" key="1">
    <citation type="submission" date="2021-06" db="EMBL/GenBank/DDBJ databases">
        <title>Caerostris extrusa draft genome.</title>
        <authorList>
            <person name="Kono N."/>
            <person name="Arakawa K."/>
        </authorList>
    </citation>
    <scope>NUCLEOTIDE SEQUENCE [LARGE SCALE GENOMIC DNA]</scope>
</reference>
<comment type="caution">
    <text evidence="2">The sequence shown here is derived from an EMBL/GenBank/DDBJ whole genome shotgun (WGS) entry which is preliminary data.</text>
</comment>
<dbReference type="Proteomes" id="UP001054945">
    <property type="component" value="Unassembled WGS sequence"/>
</dbReference>
<gene>
    <name evidence="2" type="ORF">CEXT_457741</name>
</gene>
<organism evidence="2 3">
    <name type="scientific">Caerostris extrusa</name>
    <name type="common">Bark spider</name>
    <name type="synonym">Caerostris bankana</name>
    <dbReference type="NCBI Taxonomy" id="172846"/>
    <lineage>
        <taxon>Eukaryota</taxon>
        <taxon>Metazoa</taxon>
        <taxon>Ecdysozoa</taxon>
        <taxon>Arthropoda</taxon>
        <taxon>Chelicerata</taxon>
        <taxon>Arachnida</taxon>
        <taxon>Araneae</taxon>
        <taxon>Araneomorphae</taxon>
        <taxon>Entelegynae</taxon>
        <taxon>Araneoidea</taxon>
        <taxon>Araneidae</taxon>
        <taxon>Caerostris</taxon>
    </lineage>
</organism>
<evidence type="ECO:0000256" key="1">
    <source>
        <dbReference type="SAM" id="MobiDB-lite"/>
    </source>
</evidence>
<evidence type="ECO:0000313" key="3">
    <source>
        <dbReference type="Proteomes" id="UP001054945"/>
    </source>
</evidence>
<accession>A0AAV4Q2N0</accession>
<dbReference type="AlphaFoldDB" id="A0AAV4Q2N0"/>
<keyword evidence="3" id="KW-1185">Reference proteome</keyword>
<feature type="region of interest" description="Disordered" evidence="1">
    <location>
        <begin position="41"/>
        <end position="60"/>
    </location>
</feature>
<evidence type="ECO:0000313" key="2">
    <source>
        <dbReference type="EMBL" id="GIY03559.1"/>
    </source>
</evidence>
<sequence length="143" mass="15888">MTSFRLLREDLINCASPGRGRDLPEVVVRFALKESSALKSDPLAFANPPRSKSSSENSLKDQLYETRREIFANESGRKTSVGPEGMASFHLLRGDLINCASPEIQRDPPEVEVRLALKESSAFRSDALAFANPHGEVFQRKLN</sequence>
<protein>
    <submittedName>
        <fullName evidence="2">Uncharacterized protein</fullName>
    </submittedName>
</protein>
<proteinExistence type="predicted"/>
<name>A0AAV4Q2N0_CAEEX</name>
<dbReference type="EMBL" id="BPLR01005595">
    <property type="protein sequence ID" value="GIY03559.1"/>
    <property type="molecule type" value="Genomic_DNA"/>
</dbReference>